<reference evidence="1 2" key="1">
    <citation type="journal article" date="2021" name="bioRxiv">
        <title>The Gossypium anomalum genome as a resource for cotton improvement and evolutionary analysis of hybrid incompatibility.</title>
        <authorList>
            <person name="Grover C.E."/>
            <person name="Yuan D."/>
            <person name="Arick M.A."/>
            <person name="Miller E.R."/>
            <person name="Hu G."/>
            <person name="Peterson D.G."/>
            <person name="Wendel J.F."/>
            <person name="Udall J.A."/>
        </authorList>
    </citation>
    <scope>NUCLEOTIDE SEQUENCE [LARGE SCALE GENOMIC DNA]</scope>
    <source>
        <strain evidence="1">JFW-Udall</strain>
        <tissue evidence="1">Leaf</tissue>
    </source>
</reference>
<comment type="caution">
    <text evidence="1">The sequence shown here is derived from an EMBL/GenBank/DDBJ whole genome shotgun (WGS) entry which is preliminary data.</text>
</comment>
<dbReference type="Proteomes" id="UP000701853">
    <property type="component" value="Chromosome 10"/>
</dbReference>
<organism evidence="1 2">
    <name type="scientific">Gossypium anomalum</name>
    <dbReference type="NCBI Taxonomy" id="47600"/>
    <lineage>
        <taxon>Eukaryota</taxon>
        <taxon>Viridiplantae</taxon>
        <taxon>Streptophyta</taxon>
        <taxon>Embryophyta</taxon>
        <taxon>Tracheophyta</taxon>
        <taxon>Spermatophyta</taxon>
        <taxon>Magnoliopsida</taxon>
        <taxon>eudicotyledons</taxon>
        <taxon>Gunneridae</taxon>
        <taxon>Pentapetalae</taxon>
        <taxon>rosids</taxon>
        <taxon>malvids</taxon>
        <taxon>Malvales</taxon>
        <taxon>Malvaceae</taxon>
        <taxon>Malvoideae</taxon>
        <taxon>Gossypium</taxon>
    </lineage>
</organism>
<name>A0A8J5YKQ3_9ROSI</name>
<evidence type="ECO:0000313" key="2">
    <source>
        <dbReference type="Proteomes" id="UP000701853"/>
    </source>
</evidence>
<accession>A0A8J5YKQ3</accession>
<keyword evidence="2" id="KW-1185">Reference proteome</keyword>
<evidence type="ECO:0000313" key="1">
    <source>
        <dbReference type="EMBL" id="KAG8481500.1"/>
    </source>
</evidence>
<dbReference type="EMBL" id="JAHUZN010000010">
    <property type="protein sequence ID" value="KAG8481500.1"/>
    <property type="molecule type" value="Genomic_DNA"/>
</dbReference>
<gene>
    <name evidence="1" type="ORF">CXB51_026349</name>
</gene>
<proteinExistence type="predicted"/>
<protein>
    <submittedName>
        <fullName evidence="1">Uncharacterized protein</fullName>
    </submittedName>
</protein>
<dbReference type="AlphaFoldDB" id="A0A8J5YKQ3"/>
<dbReference type="OrthoDB" id="1750221at2759"/>
<sequence length="160" mass="19021">MEKVRVRCGFHNGIDVGVQGTKRRLSIGWKWENEIQLRSYSSNHIDVIIKKKEGMPSWRLIGFCGASKEHNRRETWNLLKRLSNCQILLWMVIGDFKEIMFSFKKRGGRLRSDKNMTRFRETLEECDLNDLDLDEKMLIELEEVNLALNLEADKEELFWE</sequence>